<feature type="compositionally biased region" description="Low complexity" evidence="5">
    <location>
        <begin position="997"/>
        <end position="1008"/>
    </location>
</feature>
<dbReference type="KEGG" id="nod:FOH10_32045"/>
<evidence type="ECO:0000256" key="3">
    <source>
        <dbReference type="ARBA" id="ARBA00022679"/>
    </source>
</evidence>
<dbReference type="Gene3D" id="3.40.366.10">
    <property type="entry name" value="Malonyl-Coenzyme A Acyl Carrier Protein, domain 2"/>
    <property type="match status" value="1"/>
</dbReference>
<organism evidence="8 9">
    <name type="scientific">Nocardia otitidiscaviarum</name>
    <dbReference type="NCBI Taxonomy" id="1823"/>
    <lineage>
        <taxon>Bacteria</taxon>
        <taxon>Bacillati</taxon>
        <taxon>Actinomycetota</taxon>
        <taxon>Actinomycetes</taxon>
        <taxon>Mycobacteriales</taxon>
        <taxon>Nocardiaceae</taxon>
        <taxon>Nocardia</taxon>
    </lineage>
</organism>
<feature type="compositionally biased region" description="Basic and acidic residues" evidence="5">
    <location>
        <begin position="938"/>
        <end position="961"/>
    </location>
</feature>
<dbReference type="SUPFAM" id="SSF55048">
    <property type="entry name" value="Probable ACP-binding domain of malonyl-CoA ACP transacylase"/>
    <property type="match status" value="1"/>
</dbReference>
<feature type="compositionally biased region" description="Low complexity" evidence="5">
    <location>
        <begin position="753"/>
        <end position="763"/>
    </location>
</feature>
<dbReference type="SUPFAM" id="SSF53901">
    <property type="entry name" value="Thiolase-like"/>
    <property type="match status" value="1"/>
</dbReference>
<feature type="region of interest" description="Disordered" evidence="5">
    <location>
        <begin position="709"/>
        <end position="1019"/>
    </location>
</feature>
<keyword evidence="4" id="KW-0511">Multifunctional enzyme</keyword>
<dbReference type="PANTHER" id="PTHR43775">
    <property type="entry name" value="FATTY ACID SYNTHASE"/>
    <property type="match status" value="1"/>
</dbReference>
<feature type="domain" description="Ketoreductase" evidence="6">
    <location>
        <begin position="1038"/>
        <end position="1178"/>
    </location>
</feature>
<dbReference type="InterPro" id="IPR036291">
    <property type="entry name" value="NAD(P)-bd_dom_sf"/>
</dbReference>
<keyword evidence="8" id="KW-0012">Acyltransferase</keyword>
<dbReference type="InterPro" id="IPR001227">
    <property type="entry name" value="Ac_transferase_dom_sf"/>
</dbReference>
<dbReference type="InterPro" id="IPR014030">
    <property type="entry name" value="Ketoacyl_synth_N"/>
</dbReference>
<dbReference type="GO" id="GO:0004312">
    <property type="term" value="F:fatty acid synthase activity"/>
    <property type="evidence" value="ECO:0007669"/>
    <property type="project" value="TreeGrafter"/>
</dbReference>
<feature type="compositionally biased region" description="Polar residues" evidence="5">
    <location>
        <begin position="795"/>
        <end position="808"/>
    </location>
</feature>
<dbReference type="InterPro" id="IPR050091">
    <property type="entry name" value="PKS_NRPS_Biosynth_Enz"/>
</dbReference>
<dbReference type="GO" id="GO:0006633">
    <property type="term" value="P:fatty acid biosynthetic process"/>
    <property type="evidence" value="ECO:0007669"/>
    <property type="project" value="TreeGrafter"/>
</dbReference>
<accession>A0A516NUV2</accession>
<dbReference type="InterPro" id="IPR016035">
    <property type="entry name" value="Acyl_Trfase/lysoPLipase"/>
</dbReference>
<reference evidence="8 9" key="1">
    <citation type="submission" date="2019-07" db="EMBL/GenBank/DDBJ databases">
        <title>Complete Genome Sequence and Methylome Analysis of Nocardia otitidis-caviarum NEB252.</title>
        <authorList>
            <person name="Fomenkov A."/>
            <person name="Anton B.P."/>
            <person name="Vincze T."/>
            <person name="Roberts R.J."/>
        </authorList>
    </citation>
    <scope>NUCLEOTIDE SEQUENCE [LARGE SCALE GENOMIC DNA]</scope>
    <source>
        <strain evidence="8 9">NEB252</strain>
    </source>
</reference>
<dbReference type="InterPro" id="IPR013968">
    <property type="entry name" value="PKS_KR"/>
</dbReference>
<evidence type="ECO:0000256" key="4">
    <source>
        <dbReference type="ARBA" id="ARBA00023268"/>
    </source>
</evidence>
<feature type="compositionally biased region" description="Low complexity" evidence="5">
    <location>
        <begin position="839"/>
        <end position="850"/>
    </location>
</feature>
<dbReference type="Proteomes" id="UP000317039">
    <property type="component" value="Chromosome"/>
</dbReference>
<dbReference type="InterPro" id="IPR016039">
    <property type="entry name" value="Thiolase-like"/>
</dbReference>
<evidence type="ECO:0000256" key="2">
    <source>
        <dbReference type="ARBA" id="ARBA00022553"/>
    </source>
</evidence>
<dbReference type="GeneID" id="80336987"/>
<dbReference type="EMBL" id="CP041695">
    <property type="protein sequence ID" value="QDP82673.1"/>
    <property type="molecule type" value="Genomic_DNA"/>
</dbReference>
<dbReference type="InterPro" id="IPR014043">
    <property type="entry name" value="Acyl_transferase_dom"/>
</dbReference>
<dbReference type="SUPFAM" id="SSF51735">
    <property type="entry name" value="NAD(P)-binding Rossmann-fold domains"/>
    <property type="match status" value="1"/>
</dbReference>
<evidence type="ECO:0000313" key="9">
    <source>
        <dbReference type="Proteomes" id="UP000317039"/>
    </source>
</evidence>
<dbReference type="RefSeq" id="WP_143983445.1">
    <property type="nucleotide sequence ID" value="NZ_CP041695.1"/>
</dbReference>
<dbReference type="SUPFAM" id="SSF52151">
    <property type="entry name" value="FabD/lysophospholipase-like"/>
    <property type="match status" value="1"/>
</dbReference>
<name>A0A516NUV2_9NOCA</name>
<dbReference type="Pfam" id="PF08659">
    <property type="entry name" value="KR"/>
    <property type="match status" value="1"/>
</dbReference>
<feature type="domain" description="Malonyl-CoA:ACP transacylase (MAT)" evidence="7">
    <location>
        <begin position="389"/>
        <end position="971"/>
    </location>
</feature>
<dbReference type="Gene3D" id="3.30.70.3290">
    <property type="match status" value="1"/>
</dbReference>
<dbReference type="AlphaFoldDB" id="A0A516NUV2"/>
<feature type="compositionally biased region" description="Basic and acidic residues" evidence="5">
    <location>
        <begin position="305"/>
        <end position="316"/>
    </location>
</feature>
<dbReference type="InterPro" id="IPR057326">
    <property type="entry name" value="KR_dom"/>
</dbReference>
<dbReference type="SMART" id="SM00827">
    <property type="entry name" value="PKS_AT"/>
    <property type="match status" value="1"/>
</dbReference>
<gene>
    <name evidence="8" type="ORF">FOH10_32045</name>
</gene>
<evidence type="ECO:0000256" key="5">
    <source>
        <dbReference type="SAM" id="MobiDB-lite"/>
    </source>
</evidence>
<feature type="compositionally biased region" description="Low complexity" evidence="5">
    <location>
        <begin position="270"/>
        <end position="287"/>
    </location>
</feature>
<keyword evidence="2" id="KW-0597">Phosphoprotein</keyword>
<evidence type="ECO:0000256" key="1">
    <source>
        <dbReference type="ARBA" id="ARBA00022450"/>
    </source>
</evidence>
<dbReference type="SMART" id="SM00822">
    <property type="entry name" value="PKS_KR"/>
    <property type="match status" value="1"/>
</dbReference>
<evidence type="ECO:0000259" key="7">
    <source>
        <dbReference type="SMART" id="SM00827"/>
    </source>
</evidence>
<keyword evidence="3 8" id="KW-0808">Transferase</keyword>
<dbReference type="Gene3D" id="3.40.50.720">
    <property type="entry name" value="NAD(P)-binding Rossmann-like Domain"/>
    <property type="match status" value="1"/>
</dbReference>
<sequence>MATWQLAGLELAVAALDDSGLGYAARGSNAAVVFGAAECGPRGTDNLANRLSRALGLRGPSLILDSEPSSAAAAVDTAARLLADPAVPFVIAGGMGLPLALDISRTHDETQRNGGEFTVVVVQRVADATLGGIRMHAAITGIAGFSDGAGEARIPLDSNSAHAHNDRLARSDRGDEPPVLIALSGRDALEVHETALYWAEQVGTHRSLREFAAATGRLLPGPVRAAILGRDRDDAAAQLHSLADRIAATRQPVSAAERARQAERTGQVTQVRPAARTARAAQAQQERGGQDGYPLRTGQPGGGERNGHSGSPRETRQSALPRPVEPHQRTQQPAHVPRPHPGECLQTFGQVPQGECRTGPGCQTEATPAAVIEVFGPTTVGTGGGLLLLCSGAREPYPGMGRGMAARYPVFARALMAATDAVVAAGGARVWTPRFGFGNGTGGGEFAPAATFVYQVAMAELLARWGVRPDAVVGYGTGEMAAAAVGGALSLADAARVVVAHSRMAARADYAATAVLEATAAEAMRLVEPMRAAVAVAAIDSPRSVTVSGEARYIDALVRRAHRRTISAQRLTDHNGVWHPAVPSPRSRELAPLLVDELAGITPRVPTVALYSTTRAGAALSAEMDADYWGEHARGPVNLTAALEHAAAAGISTILEIAPHPMLTPTVREHATFRDSTHPVAARADEPATFLRALAHLHLEGRPLDWTALGPFTAPPPPRHWRHPHPTPHPPTTHDTGPHAVSTTSDDRRGSCTAAPRTPATTPDGEPFADTRHQPTTTPGNRLRPNPTAPDESHTASGQEPYPTTAQRQPAADERDRRHPGASVPQRPATAPGYRQDPRAAAPRTPATAPDGEPFAGTRHQPTTTPGNRLRPNPTAPDESHTAPGEEPYPTTAQRQPAAEDRDRRHPGASVPQRSATAPGDRSYPGTAGAPQTADVSDEGRRLDGVRSARPDIAAGDREASRAASGSRDNRTPTGRADAPTCDDAASPPSAPRHASRAAGAAGAAGEGSSHHPVRWGDCDRPGVVDGPVWDAEVRAESTYVVTGGLGAAGVRAVCWLLAAGASDVVLLTREPRALPPPLDGWEDRIVLVRCDIADRDDLAQVLHDLRECGPPIRGVVHTGAGRTGAAANVLELTAADAPDFTVLVAVADGARGELDRLAAAHGYRRVVRVDWEDADHRVSDDHA</sequence>
<feature type="region of interest" description="Disordered" evidence="5">
    <location>
        <begin position="250"/>
        <end position="341"/>
    </location>
</feature>
<evidence type="ECO:0000259" key="6">
    <source>
        <dbReference type="SMART" id="SM00822"/>
    </source>
</evidence>
<keyword evidence="1" id="KW-0596">Phosphopantetheine</keyword>
<proteinExistence type="predicted"/>
<evidence type="ECO:0000313" key="8">
    <source>
        <dbReference type="EMBL" id="QDP82673.1"/>
    </source>
</evidence>
<dbReference type="Gene3D" id="3.40.47.10">
    <property type="match status" value="1"/>
</dbReference>
<dbReference type="PANTHER" id="PTHR43775:SF37">
    <property type="entry name" value="SI:DKEY-61P9.11"/>
    <property type="match status" value="1"/>
</dbReference>
<dbReference type="Pfam" id="PF00698">
    <property type="entry name" value="Acyl_transf_1"/>
    <property type="match status" value="1"/>
</dbReference>
<dbReference type="InterPro" id="IPR016036">
    <property type="entry name" value="Malonyl_transacylase_ACP-bd"/>
</dbReference>
<protein>
    <submittedName>
        <fullName evidence="8">Acyltransferase domain-containing protein</fullName>
    </submittedName>
</protein>
<dbReference type="Pfam" id="PF00109">
    <property type="entry name" value="ketoacyl-synt"/>
    <property type="match status" value="1"/>
</dbReference>